<organism evidence="2 3">
    <name type="scientific">Flavihumibacter petaseus NBRC 106054</name>
    <dbReference type="NCBI Taxonomy" id="1220578"/>
    <lineage>
        <taxon>Bacteria</taxon>
        <taxon>Pseudomonadati</taxon>
        <taxon>Bacteroidota</taxon>
        <taxon>Chitinophagia</taxon>
        <taxon>Chitinophagales</taxon>
        <taxon>Chitinophagaceae</taxon>
        <taxon>Flavihumibacter</taxon>
    </lineage>
</organism>
<keyword evidence="1" id="KW-0732">Signal</keyword>
<dbReference type="OrthoDB" id="1118958at2"/>
<keyword evidence="3" id="KW-1185">Reference proteome</keyword>
<dbReference type="RefSeq" id="WP_046371500.1">
    <property type="nucleotide sequence ID" value="NZ_BBWV01000005.1"/>
</dbReference>
<reference evidence="2 3" key="1">
    <citation type="submission" date="2015-04" db="EMBL/GenBank/DDBJ databases">
        <title>Whole genome shotgun sequence of Flavihumibacter petaseus NBRC 106054.</title>
        <authorList>
            <person name="Miyazawa S."/>
            <person name="Hosoyama A."/>
            <person name="Hashimoto M."/>
            <person name="Noguchi M."/>
            <person name="Tsuchikane K."/>
            <person name="Ohji S."/>
            <person name="Yamazoe A."/>
            <person name="Ichikawa N."/>
            <person name="Kimura A."/>
            <person name="Fujita N."/>
        </authorList>
    </citation>
    <scope>NUCLEOTIDE SEQUENCE [LARGE SCALE GENOMIC DNA]</scope>
    <source>
        <strain evidence="2 3">NBRC 106054</strain>
    </source>
</reference>
<sequence>MLRKRSLAGVICLLLLLSRPVFAQETTIDSSWHNARKNVIRYDLSGAALFGFDKYVVFGYERVVNKHQSFSINGGTVALPKLVTIETDSFYLQKDLKNNGFNISADYRFYLAKENRYFPPHGLYIGPWISYNKFTRNNQWTFRKGSADEQLLTTETDFKIFSVGGELGYQFIVWKRLAIDLVMIGPGISSYDLQGKSTGNLTEEQRAKLQDALKQLITQKFPGMNYVFADKSFDASGSMKTTSIGFRYIVHIGFAF</sequence>
<feature type="signal peptide" evidence="1">
    <location>
        <begin position="1"/>
        <end position="23"/>
    </location>
</feature>
<evidence type="ECO:0000256" key="1">
    <source>
        <dbReference type="SAM" id="SignalP"/>
    </source>
</evidence>
<dbReference type="SUPFAM" id="SSF103515">
    <property type="entry name" value="Autotransporter"/>
    <property type="match status" value="1"/>
</dbReference>
<dbReference type="AlphaFoldDB" id="A0A0E9N6Q2"/>
<protein>
    <recommendedName>
        <fullName evidence="4">DUF3575 domain-containing protein</fullName>
    </recommendedName>
</protein>
<evidence type="ECO:0008006" key="4">
    <source>
        <dbReference type="Google" id="ProtNLM"/>
    </source>
</evidence>
<dbReference type="Proteomes" id="UP000033121">
    <property type="component" value="Unassembled WGS sequence"/>
</dbReference>
<proteinExistence type="predicted"/>
<name>A0A0E9N6Q2_9BACT</name>
<feature type="chain" id="PRO_5002430286" description="DUF3575 domain-containing protein" evidence="1">
    <location>
        <begin position="24"/>
        <end position="256"/>
    </location>
</feature>
<dbReference type="InterPro" id="IPR036709">
    <property type="entry name" value="Autotransporte_beta_dom_sf"/>
</dbReference>
<accession>A0A0E9N6Q2</accession>
<dbReference type="EMBL" id="BBWV01000005">
    <property type="protein sequence ID" value="GAO45504.1"/>
    <property type="molecule type" value="Genomic_DNA"/>
</dbReference>
<comment type="caution">
    <text evidence="2">The sequence shown here is derived from an EMBL/GenBank/DDBJ whole genome shotgun (WGS) entry which is preliminary data.</text>
</comment>
<evidence type="ECO:0000313" key="2">
    <source>
        <dbReference type="EMBL" id="GAO45504.1"/>
    </source>
</evidence>
<gene>
    <name evidence="2" type="ORF">FPE01S_05_01990</name>
</gene>
<evidence type="ECO:0000313" key="3">
    <source>
        <dbReference type="Proteomes" id="UP000033121"/>
    </source>
</evidence>
<dbReference type="STRING" id="1220578.FPE01S_05_01990"/>